<comment type="similarity">
    <text evidence="1">Belongs to the GADD45 family.</text>
</comment>
<dbReference type="Proteomes" id="UP000192578">
    <property type="component" value="Unassembled WGS sequence"/>
</dbReference>
<dbReference type="OrthoDB" id="5976967at2759"/>
<evidence type="ECO:0000256" key="1">
    <source>
        <dbReference type="ARBA" id="ARBA00007361"/>
    </source>
</evidence>
<evidence type="ECO:0000313" key="3">
    <source>
        <dbReference type="EMBL" id="OQV19840.1"/>
    </source>
</evidence>
<evidence type="ECO:0000313" key="4">
    <source>
        <dbReference type="Proteomes" id="UP000192578"/>
    </source>
</evidence>
<dbReference type="PANTHER" id="PTHR10411:SF8">
    <property type="entry name" value="FI09246P"/>
    <property type="match status" value="1"/>
</dbReference>
<dbReference type="InterPro" id="IPR024824">
    <property type="entry name" value="GADD45"/>
</dbReference>
<dbReference type="PANTHER" id="PTHR10411">
    <property type="entry name" value="GROWTH ARREST AND DNA DAMAGE-INDUCIBLE PROTEIN GADD45"/>
    <property type="match status" value="1"/>
</dbReference>
<evidence type="ECO:0000259" key="2">
    <source>
        <dbReference type="Pfam" id="PF01248"/>
    </source>
</evidence>
<dbReference type="EMBL" id="MTYJ01000035">
    <property type="protein sequence ID" value="OQV19840.1"/>
    <property type="molecule type" value="Genomic_DNA"/>
</dbReference>
<reference evidence="4" key="1">
    <citation type="submission" date="2017-01" db="EMBL/GenBank/DDBJ databases">
        <title>Comparative genomics of anhydrobiosis in the tardigrade Hypsibius dujardini.</title>
        <authorList>
            <person name="Yoshida Y."/>
            <person name="Koutsovoulos G."/>
            <person name="Laetsch D."/>
            <person name="Stevens L."/>
            <person name="Kumar S."/>
            <person name="Horikawa D."/>
            <person name="Ishino K."/>
            <person name="Komine S."/>
            <person name="Tomita M."/>
            <person name="Blaxter M."/>
            <person name="Arakawa K."/>
        </authorList>
    </citation>
    <scope>NUCLEOTIDE SEQUENCE [LARGE SCALE GENOMIC DNA]</scope>
    <source>
        <strain evidence="4">Z151</strain>
    </source>
</reference>
<protein>
    <recommendedName>
        <fullName evidence="2">Ribosomal protein eL8/eL30/eS12/Gadd45 domain-containing protein</fullName>
    </recommendedName>
</protein>
<name>A0A1W0WXA4_HYPEX</name>
<proteinExistence type="inferred from homology"/>
<dbReference type="Pfam" id="PF01248">
    <property type="entry name" value="Ribosomal_L7Ae"/>
    <property type="match status" value="1"/>
</dbReference>
<sequence length="219" mass="23817">MVLLDNYPLDGGTAGTPGGGGTLATAIDSAQASGSCGGGVQQDGKAAVLSKRCALKVTCCLKKNREAKLERALLQSLHKARSQFRLRLGLCQSLRALEMEPSSVVMCILPVNAEDKDSLSHVQLLLIEAYCHEHSIRMLKVHSPEHIWNIVKYNNETDVEDEGGSDDEDDDQDDGIVLILKSHAASPADEELLTLYDEEYNRGNSSPEILNSHVDKSFI</sequence>
<feature type="domain" description="Ribosomal protein eL8/eL30/eS12/Gadd45" evidence="2">
    <location>
        <begin position="73"/>
        <end position="145"/>
    </location>
</feature>
<dbReference type="Gene3D" id="3.30.1330.30">
    <property type="match status" value="1"/>
</dbReference>
<dbReference type="InterPro" id="IPR004038">
    <property type="entry name" value="Ribosomal_eL8/eL30/eS12/Gad45"/>
</dbReference>
<keyword evidence="4" id="KW-1185">Reference proteome</keyword>
<dbReference type="GO" id="GO:0051726">
    <property type="term" value="P:regulation of cell cycle"/>
    <property type="evidence" value="ECO:0007669"/>
    <property type="project" value="InterPro"/>
</dbReference>
<dbReference type="GO" id="GO:0005634">
    <property type="term" value="C:nucleus"/>
    <property type="evidence" value="ECO:0007669"/>
    <property type="project" value="InterPro"/>
</dbReference>
<dbReference type="AlphaFoldDB" id="A0A1W0WXA4"/>
<accession>A0A1W0WXA4</accession>
<comment type="caution">
    <text evidence="3">The sequence shown here is derived from an EMBL/GenBank/DDBJ whole genome shotgun (WGS) entry which is preliminary data.</text>
</comment>
<organism evidence="3 4">
    <name type="scientific">Hypsibius exemplaris</name>
    <name type="common">Freshwater tardigrade</name>
    <dbReference type="NCBI Taxonomy" id="2072580"/>
    <lineage>
        <taxon>Eukaryota</taxon>
        <taxon>Metazoa</taxon>
        <taxon>Ecdysozoa</taxon>
        <taxon>Tardigrada</taxon>
        <taxon>Eutardigrada</taxon>
        <taxon>Parachela</taxon>
        <taxon>Hypsibioidea</taxon>
        <taxon>Hypsibiidae</taxon>
        <taxon>Hypsibius</taxon>
    </lineage>
</organism>
<gene>
    <name evidence="3" type="ORF">BV898_06111</name>
</gene>
<dbReference type="InterPro" id="IPR029064">
    <property type="entry name" value="Ribosomal_eL30-like_sf"/>
</dbReference>
<dbReference type="GO" id="GO:0005737">
    <property type="term" value="C:cytoplasm"/>
    <property type="evidence" value="ECO:0007669"/>
    <property type="project" value="TreeGrafter"/>
</dbReference>